<keyword evidence="1" id="KW-0812">Transmembrane</keyword>
<keyword evidence="1" id="KW-1133">Transmembrane helix</keyword>
<organism evidence="2 3">
    <name type="scientific">Aspergillus pseudotamarii</name>
    <dbReference type="NCBI Taxonomy" id="132259"/>
    <lineage>
        <taxon>Eukaryota</taxon>
        <taxon>Fungi</taxon>
        <taxon>Dikarya</taxon>
        <taxon>Ascomycota</taxon>
        <taxon>Pezizomycotina</taxon>
        <taxon>Eurotiomycetes</taxon>
        <taxon>Eurotiomycetidae</taxon>
        <taxon>Eurotiales</taxon>
        <taxon>Aspergillaceae</taxon>
        <taxon>Aspergillus</taxon>
        <taxon>Aspergillus subgen. Circumdati</taxon>
    </lineage>
</organism>
<dbReference type="Proteomes" id="UP000325672">
    <property type="component" value="Unassembled WGS sequence"/>
</dbReference>
<proteinExistence type="predicted"/>
<dbReference type="GeneID" id="43637459"/>
<evidence type="ECO:0000313" key="3">
    <source>
        <dbReference type="Proteomes" id="UP000325672"/>
    </source>
</evidence>
<evidence type="ECO:0000313" key="2">
    <source>
        <dbReference type="EMBL" id="KAE8143029.1"/>
    </source>
</evidence>
<dbReference type="RefSeq" id="XP_031919092.1">
    <property type="nucleotide sequence ID" value="XM_032053249.1"/>
</dbReference>
<protein>
    <submittedName>
        <fullName evidence="2">Uncharacterized protein</fullName>
    </submittedName>
</protein>
<dbReference type="AlphaFoldDB" id="A0A5N6TA20"/>
<name>A0A5N6TA20_ASPPS</name>
<evidence type="ECO:0000256" key="1">
    <source>
        <dbReference type="SAM" id="Phobius"/>
    </source>
</evidence>
<reference evidence="2 3" key="1">
    <citation type="submission" date="2019-04" db="EMBL/GenBank/DDBJ databases">
        <title>Friends and foes A comparative genomics study of 23 Aspergillus species from section Flavi.</title>
        <authorList>
            <consortium name="DOE Joint Genome Institute"/>
            <person name="Kjaerbolling I."/>
            <person name="Vesth T."/>
            <person name="Frisvad J.C."/>
            <person name="Nybo J.L."/>
            <person name="Theobald S."/>
            <person name="Kildgaard S."/>
            <person name="Isbrandt T."/>
            <person name="Kuo A."/>
            <person name="Sato A."/>
            <person name="Lyhne E.K."/>
            <person name="Kogle M.E."/>
            <person name="Wiebenga A."/>
            <person name="Kun R.S."/>
            <person name="Lubbers R.J."/>
            <person name="Makela M.R."/>
            <person name="Barry K."/>
            <person name="Chovatia M."/>
            <person name="Clum A."/>
            <person name="Daum C."/>
            <person name="Haridas S."/>
            <person name="He G."/>
            <person name="LaButti K."/>
            <person name="Lipzen A."/>
            <person name="Mondo S."/>
            <person name="Riley R."/>
            <person name="Salamov A."/>
            <person name="Simmons B.A."/>
            <person name="Magnuson J.K."/>
            <person name="Henrissat B."/>
            <person name="Mortensen U.H."/>
            <person name="Larsen T.O."/>
            <person name="Devries R.P."/>
            <person name="Grigoriev I.V."/>
            <person name="Machida M."/>
            <person name="Baker S.E."/>
            <person name="Andersen M.R."/>
        </authorList>
    </citation>
    <scope>NUCLEOTIDE SEQUENCE [LARGE SCALE GENOMIC DNA]</scope>
    <source>
        <strain evidence="2 3">CBS 117625</strain>
    </source>
</reference>
<feature type="transmembrane region" description="Helical" evidence="1">
    <location>
        <begin position="42"/>
        <end position="67"/>
    </location>
</feature>
<sequence length="68" mass="7292">MKHGTGLMLSLTSLGMGVSFPFSRSCHVCPGVLFLSMHMELVVVYSACGLIVIIFWGIGTVVSFLSLL</sequence>
<keyword evidence="3" id="KW-1185">Reference proteome</keyword>
<keyword evidence="1" id="KW-0472">Membrane</keyword>
<dbReference type="EMBL" id="ML743553">
    <property type="protein sequence ID" value="KAE8143029.1"/>
    <property type="molecule type" value="Genomic_DNA"/>
</dbReference>
<accession>A0A5N6TA20</accession>
<gene>
    <name evidence="2" type="ORF">BDV38DRAFT_234441</name>
</gene>